<sequence length="83" mass="9557">MCFGFMRLPSNLQNNSILVTKKGTRMNNKLSNRGNHDGFEMSHADIAEKLFLHKNTVPIVEKRAIEKFKQTLKEKGIKIEDLL</sequence>
<reference evidence="1" key="1">
    <citation type="submission" date="2020-04" db="EMBL/GenBank/DDBJ databases">
        <authorList>
            <person name="Chiriac C."/>
            <person name="Salcher M."/>
            <person name="Ghai R."/>
            <person name="Kavagutti S V."/>
        </authorList>
    </citation>
    <scope>NUCLEOTIDE SEQUENCE</scope>
</reference>
<accession>A0A6J5KIL5</accession>
<protein>
    <submittedName>
        <fullName evidence="1">Uncharacterized protein</fullName>
    </submittedName>
</protein>
<dbReference type="EMBL" id="LR796147">
    <property type="protein sequence ID" value="CAB4121401.1"/>
    <property type="molecule type" value="Genomic_DNA"/>
</dbReference>
<proteinExistence type="predicted"/>
<organism evidence="1">
    <name type="scientific">uncultured Caudovirales phage</name>
    <dbReference type="NCBI Taxonomy" id="2100421"/>
    <lineage>
        <taxon>Viruses</taxon>
        <taxon>Duplodnaviria</taxon>
        <taxon>Heunggongvirae</taxon>
        <taxon>Uroviricota</taxon>
        <taxon>Caudoviricetes</taxon>
        <taxon>Peduoviridae</taxon>
        <taxon>Maltschvirus</taxon>
        <taxon>Maltschvirus maltsch</taxon>
    </lineage>
</organism>
<dbReference type="InterPro" id="IPR013324">
    <property type="entry name" value="RNA_pol_sigma_r3/r4-like"/>
</dbReference>
<evidence type="ECO:0000313" key="1">
    <source>
        <dbReference type="EMBL" id="CAB4121401.1"/>
    </source>
</evidence>
<gene>
    <name evidence="1" type="ORF">UFOVP11_3</name>
</gene>
<dbReference type="SUPFAM" id="SSF88659">
    <property type="entry name" value="Sigma3 and sigma4 domains of RNA polymerase sigma factors"/>
    <property type="match status" value="1"/>
</dbReference>
<name>A0A6J5KIL5_9CAUD</name>